<dbReference type="EMBL" id="PJZF01000005">
    <property type="protein sequence ID" value="PLR38754.1"/>
    <property type="molecule type" value="Genomic_DNA"/>
</dbReference>
<protein>
    <submittedName>
        <fullName evidence="2">YtfJ family protein</fullName>
    </submittedName>
</protein>
<evidence type="ECO:0000313" key="3">
    <source>
        <dbReference type="Proteomes" id="UP000234240"/>
    </source>
</evidence>
<dbReference type="Proteomes" id="UP000234240">
    <property type="component" value="Unassembled WGS sequence"/>
</dbReference>
<dbReference type="AlphaFoldDB" id="A0A2N5EA10"/>
<gene>
    <name evidence="2" type="ORF">CYR55_08400</name>
</gene>
<reference evidence="2 3" key="1">
    <citation type="submission" date="2017-12" db="EMBL/GenBank/DDBJ databases">
        <title>Characterization of six clinical isolates of Enterochimera gen. nov., a novel genus of the Yersiniaciae family and the three species Enterochimera arupensis sp. nov., Enterochimera coloradensis sp. nov, and Enterochimera californica sp. nov.</title>
        <authorList>
            <person name="Rossi A."/>
            <person name="Fisher M."/>
        </authorList>
    </citation>
    <scope>NUCLEOTIDE SEQUENCE [LARGE SCALE GENOMIC DNA]</scope>
    <source>
        <strain evidence="3">2015-Iso6</strain>
    </source>
</reference>
<accession>A0A2N5EA10</accession>
<dbReference type="Pfam" id="PF09695">
    <property type="entry name" value="YtfJ_HI0045"/>
    <property type="match status" value="1"/>
</dbReference>
<dbReference type="RefSeq" id="WP_101815699.1">
    <property type="nucleotide sequence ID" value="NZ_PJZF01000005.1"/>
</dbReference>
<keyword evidence="3" id="KW-1185">Reference proteome</keyword>
<evidence type="ECO:0000313" key="2">
    <source>
        <dbReference type="EMBL" id="PLR38754.1"/>
    </source>
</evidence>
<evidence type="ECO:0000256" key="1">
    <source>
        <dbReference type="SAM" id="SignalP"/>
    </source>
</evidence>
<organism evidence="2 3">
    <name type="scientific">Chimaeribacter californicus</name>
    <dbReference type="NCBI Taxonomy" id="2060067"/>
    <lineage>
        <taxon>Bacteria</taxon>
        <taxon>Pseudomonadati</taxon>
        <taxon>Pseudomonadota</taxon>
        <taxon>Gammaproteobacteria</taxon>
        <taxon>Enterobacterales</taxon>
        <taxon>Yersiniaceae</taxon>
        <taxon>Chimaeribacter</taxon>
    </lineage>
</organism>
<keyword evidence="1" id="KW-0732">Signal</keyword>
<proteinExistence type="predicted"/>
<dbReference type="OrthoDB" id="5689995at2"/>
<dbReference type="InterPro" id="IPR006513">
    <property type="entry name" value="YtfJ_HI0045"/>
</dbReference>
<feature type="signal peptide" evidence="1">
    <location>
        <begin position="1"/>
        <end position="21"/>
    </location>
</feature>
<name>A0A2N5EA10_9GAMM</name>
<comment type="caution">
    <text evidence="2">The sequence shown here is derived from an EMBL/GenBank/DDBJ whole genome shotgun (WGS) entry which is preliminary data.</text>
</comment>
<dbReference type="NCBIfam" id="TIGR01626">
    <property type="entry name" value="ytfJ_HI0045"/>
    <property type="match status" value="1"/>
</dbReference>
<feature type="chain" id="PRO_5014807811" evidence="1">
    <location>
        <begin position="22"/>
        <end position="187"/>
    </location>
</feature>
<sequence>MRMRSGIACAVGLLLPLWAAAHDFVEGQRVPPVGIADRGEVIQQQAESRYQPWNSARLTGKVRVMLHIAGRLSAKDKNIALTEAINRAALPPDRYQTTTIINTDDAITGSALFVRRSIEASKKALPESQFIIDSRGAAKRAWQLEDGGSAVVVLDPTGTVRFARDGALTPAEVQQVMALLHQLLKTS</sequence>